<keyword evidence="3" id="KW-0378">Hydrolase</keyword>
<gene>
    <name evidence="3" type="ORF">Mal48_10450</name>
</gene>
<dbReference type="Gene3D" id="3.60.40.10">
    <property type="entry name" value="PPM-type phosphatase domain"/>
    <property type="match status" value="1"/>
</dbReference>
<dbReference type="GO" id="GO:0016787">
    <property type="term" value="F:hydrolase activity"/>
    <property type="evidence" value="ECO:0007669"/>
    <property type="project" value="UniProtKB-KW"/>
</dbReference>
<dbReference type="KEGG" id="tpol:Mal48_10450"/>
<dbReference type="RefSeq" id="WP_145196666.1">
    <property type="nucleotide sequence ID" value="NZ_CP036267.1"/>
</dbReference>
<protein>
    <recommendedName>
        <fullName evidence="2">PPM-type phosphatase domain-containing protein</fullName>
    </recommendedName>
</protein>
<dbReference type="Proteomes" id="UP000315724">
    <property type="component" value="Chromosome"/>
</dbReference>
<accession>A0A517QJI6</accession>
<sequence length="333" mass="36004">MPSDAGQSPLDPSQEVTDFNPRLADTVEMDALPLQPEKPVPPKLTEVSQTQLGNGEAIWVSIKSPAKPTENEDSVTAFSIGSQRGLLVVADGLGGHRGGKAASQSVMRGLQKAFSDSDDFHEQTEITISGSLKVLVGMPTALTDTDYRSMILDQIETTNRRLLSGRTGAATTLALVEIAGNRIRTYHVGDSPILVVSQRGQIKHETIAHSPVGYAVEAGLLSEKEAISHEDRHLVSNVVGAKDMSVELGPWVNLAARDTVLLASDGLFDNLLSVEIVNRIRSGSLRKGVLELANLALERMSDPQPKLPSKPDDLTILAYRRLPPRKLKKREES</sequence>
<evidence type="ECO:0000313" key="3">
    <source>
        <dbReference type="EMBL" id="QDT31809.1"/>
    </source>
</evidence>
<name>A0A517QJI6_9PLAN</name>
<dbReference type="CDD" id="cd00143">
    <property type="entry name" value="PP2Cc"/>
    <property type="match status" value="1"/>
</dbReference>
<dbReference type="PROSITE" id="PS51746">
    <property type="entry name" value="PPM_2"/>
    <property type="match status" value="1"/>
</dbReference>
<dbReference type="SMART" id="SM00332">
    <property type="entry name" value="PP2Cc"/>
    <property type="match status" value="1"/>
</dbReference>
<evidence type="ECO:0000256" key="1">
    <source>
        <dbReference type="SAM" id="MobiDB-lite"/>
    </source>
</evidence>
<dbReference type="Pfam" id="PF13672">
    <property type="entry name" value="PP2C_2"/>
    <property type="match status" value="1"/>
</dbReference>
<evidence type="ECO:0000259" key="2">
    <source>
        <dbReference type="PROSITE" id="PS51746"/>
    </source>
</evidence>
<reference evidence="3 4" key="1">
    <citation type="submission" date="2019-02" db="EMBL/GenBank/DDBJ databases">
        <title>Deep-cultivation of Planctomycetes and their phenomic and genomic characterization uncovers novel biology.</title>
        <authorList>
            <person name="Wiegand S."/>
            <person name="Jogler M."/>
            <person name="Boedeker C."/>
            <person name="Pinto D."/>
            <person name="Vollmers J."/>
            <person name="Rivas-Marin E."/>
            <person name="Kohn T."/>
            <person name="Peeters S.H."/>
            <person name="Heuer A."/>
            <person name="Rast P."/>
            <person name="Oberbeckmann S."/>
            <person name="Bunk B."/>
            <person name="Jeske O."/>
            <person name="Meyerdierks A."/>
            <person name="Storesund J.E."/>
            <person name="Kallscheuer N."/>
            <person name="Luecker S."/>
            <person name="Lage O.M."/>
            <person name="Pohl T."/>
            <person name="Merkel B.J."/>
            <person name="Hornburger P."/>
            <person name="Mueller R.-W."/>
            <person name="Bruemmer F."/>
            <person name="Labrenz M."/>
            <person name="Spormann A.M."/>
            <person name="Op den Camp H."/>
            <person name="Overmann J."/>
            <person name="Amann R."/>
            <person name="Jetten M.S.M."/>
            <person name="Mascher T."/>
            <person name="Medema M.H."/>
            <person name="Devos D.P."/>
            <person name="Kaster A.-K."/>
            <person name="Ovreas L."/>
            <person name="Rohde M."/>
            <person name="Galperin M.Y."/>
            <person name="Jogler C."/>
        </authorList>
    </citation>
    <scope>NUCLEOTIDE SEQUENCE [LARGE SCALE GENOMIC DNA]</scope>
    <source>
        <strain evidence="3 4">Mal48</strain>
    </source>
</reference>
<organism evidence="3 4">
    <name type="scientific">Thalassoglobus polymorphus</name>
    <dbReference type="NCBI Taxonomy" id="2527994"/>
    <lineage>
        <taxon>Bacteria</taxon>
        <taxon>Pseudomonadati</taxon>
        <taxon>Planctomycetota</taxon>
        <taxon>Planctomycetia</taxon>
        <taxon>Planctomycetales</taxon>
        <taxon>Planctomycetaceae</taxon>
        <taxon>Thalassoglobus</taxon>
    </lineage>
</organism>
<dbReference type="InterPro" id="IPR036457">
    <property type="entry name" value="PPM-type-like_dom_sf"/>
</dbReference>
<feature type="region of interest" description="Disordered" evidence="1">
    <location>
        <begin position="1"/>
        <end position="42"/>
    </location>
</feature>
<dbReference type="SUPFAM" id="SSF81606">
    <property type="entry name" value="PP2C-like"/>
    <property type="match status" value="1"/>
</dbReference>
<keyword evidence="4" id="KW-1185">Reference proteome</keyword>
<feature type="domain" description="PPM-type phosphatase" evidence="2">
    <location>
        <begin position="57"/>
        <end position="321"/>
    </location>
</feature>
<dbReference type="AlphaFoldDB" id="A0A517QJI6"/>
<evidence type="ECO:0000313" key="4">
    <source>
        <dbReference type="Proteomes" id="UP000315724"/>
    </source>
</evidence>
<dbReference type="OrthoDB" id="261518at2"/>
<dbReference type="InterPro" id="IPR001932">
    <property type="entry name" value="PPM-type_phosphatase-like_dom"/>
</dbReference>
<dbReference type="EMBL" id="CP036267">
    <property type="protein sequence ID" value="QDT31809.1"/>
    <property type="molecule type" value="Genomic_DNA"/>
</dbReference>
<proteinExistence type="predicted"/>
<dbReference type="SMART" id="SM00331">
    <property type="entry name" value="PP2C_SIG"/>
    <property type="match status" value="1"/>
</dbReference>